<keyword evidence="2" id="KW-1185">Reference proteome</keyword>
<protein>
    <submittedName>
        <fullName evidence="1">Uncharacterized protein</fullName>
    </submittedName>
</protein>
<dbReference type="RefSeq" id="WP_073008098.1">
    <property type="nucleotide sequence ID" value="NZ_FQZO01000004.1"/>
</dbReference>
<dbReference type="EMBL" id="FQZO01000004">
    <property type="protein sequence ID" value="SHJ36362.1"/>
    <property type="molecule type" value="Genomic_DNA"/>
</dbReference>
<sequence>MFDNFYKKFGIKVPEGVLFYPCAGYDTLEPIELFGSLVDNMIFADIRDVKLPHPNCDMIFYHNVKSRVYKEKSQGEIHRGIIEEVHINLENRNLDISRSLNNYFSINLGSIRTVNRSKKIEWFLEDKSKIKLTTIKNDGFLSLLTLNDISVFFYRGDSPGEGGSGQWWFSPQLFKILTSKLVNGAIIVTDGNNFHPSYRDVSWSPLRERENRKDFEFNDIYFEYIGEYEETHRVCGIWRTTRRNRK</sequence>
<accession>A0A1M6IPJ6</accession>
<dbReference type="Proteomes" id="UP000184080">
    <property type="component" value="Unassembled WGS sequence"/>
</dbReference>
<dbReference type="STRING" id="1121298.SAMN05444401_2913"/>
<name>A0A1M6IPJ6_9CLOT</name>
<gene>
    <name evidence="1" type="ORF">SAMN05444401_2913</name>
</gene>
<dbReference type="AlphaFoldDB" id="A0A1M6IPJ6"/>
<proteinExistence type="predicted"/>
<organism evidence="1 2">
    <name type="scientific">Clostridium amylolyticum</name>
    <dbReference type="NCBI Taxonomy" id="1121298"/>
    <lineage>
        <taxon>Bacteria</taxon>
        <taxon>Bacillati</taxon>
        <taxon>Bacillota</taxon>
        <taxon>Clostridia</taxon>
        <taxon>Eubacteriales</taxon>
        <taxon>Clostridiaceae</taxon>
        <taxon>Clostridium</taxon>
    </lineage>
</organism>
<evidence type="ECO:0000313" key="2">
    <source>
        <dbReference type="Proteomes" id="UP000184080"/>
    </source>
</evidence>
<evidence type="ECO:0000313" key="1">
    <source>
        <dbReference type="EMBL" id="SHJ36362.1"/>
    </source>
</evidence>
<dbReference type="OrthoDB" id="8480699at2"/>
<reference evidence="1 2" key="1">
    <citation type="submission" date="2016-11" db="EMBL/GenBank/DDBJ databases">
        <authorList>
            <person name="Jaros S."/>
            <person name="Januszkiewicz K."/>
            <person name="Wedrychowicz H."/>
        </authorList>
    </citation>
    <scope>NUCLEOTIDE SEQUENCE [LARGE SCALE GENOMIC DNA]</scope>
    <source>
        <strain evidence="1 2">DSM 21864</strain>
    </source>
</reference>